<dbReference type="Pfam" id="PF00535">
    <property type="entry name" value="Glycos_transf_2"/>
    <property type="match status" value="1"/>
</dbReference>
<dbReference type="InterPro" id="IPR029044">
    <property type="entry name" value="Nucleotide-diphossugar_trans"/>
</dbReference>
<dbReference type="Proteomes" id="UP000011783">
    <property type="component" value="Unassembled WGS sequence"/>
</dbReference>
<dbReference type="Gene3D" id="3.90.550.10">
    <property type="entry name" value="Spore Coat Polysaccharide Biosynthesis Protein SpsA, Chain A"/>
    <property type="match status" value="2"/>
</dbReference>
<evidence type="ECO:0000313" key="4">
    <source>
        <dbReference type="EMBL" id="EMF99683.1"/>
    </source>
</evidence>
<comment type="caution">
    <text evidence="4">The sequence shown here is derived from an EMBL/GenBank/DDBJ whole genome shotgun (WGS) entry which is preliminary data.</text>
</comment>
<dbReference type="AlphaFoldDB" id="M3GXW9"/>
<proteinExistence type="predicted"/>
<feature type="domain" description="Nucleotidyl transferase" evidence="2">
    <location>
        <begin position="1"/>
        <end position="233"/>
    </location>
</feature>
<evidence type="ECO:0000313" key="5">
    <source>
        <dbReference type="Proteomes" id="UP000011783"/>
    </source>
</evidence>
<organism evidence="4 5">
    <name type="scientific">Leptospira borgpetersenii str. 200701203</name>
    <dbReference type="NCBI Taxonomy" id="1193007"/>
    <lineage>
        <taxon>Bacteria</taxon>
        <taxon>Pseudomonadati</taxon>
        <taxon>Spirochaetota</taxon>
        <taxon>Spirochaetia</taxon>
        <taxon>Leptospirales</taxon>
        <taxon>Leptospiraceae</taxon>
        <taxon>Leptospira</taxon>
    </lineage>
</organism>
<dbReference type="CDD" id="cd04181">
    <property type="entry name" value="NTP_transferase"/>
    <property type="match status" value="1"/>
</dbReference>
<reference evidence="4 5" key="1">
    <citation type="submission" date="2013-01" db="EMBL/GenBank/DDBJ databases">
        <authorList>
            <person name="Harkins D.M."/>
            <person name="Durkin A.S."/>
            <person name="Brinkac L.M."/>
            <person name="Haft D.H."/>
            <person name="Selengut J.D."/>
            <person name="Sanka R."/>
            <person name="DePew J."/>
            <person name="Purushe J."/>
            <person name="Picardeau M."/>
            <person name="Werts C."/>
            <person name="Goarant C."/>
            <person name="Vinetz J.M."/>
            <person name="Sutton G.G."/>
            <person name="Nierman W.C."/>
            <person name="Fouts D.E."/>
        </authorList>
    </citation>
    <scope>NUCLEOTIDE SEQUENCE [LARGE SCALE GENOMIC DNA]</scope>
    <source>
        <strain evidence="4 5">200701203</strain>
    </source>
</reference>
<sequence>MIAAAGKGTRAYPRTTYIPKPLFEFQGKTILERNVELMQSTFRVKKIYIIVGHLKEMVLSEIEKIRKNHRDVEIIPSPWTTKGLASDIASLEPQIHSPFITILGDEFYFYPDHKKFIQTLRKHPKLIASIGVQKTSLLSRIRKNYSVELQGDRILELVEKPSDPPNNLLGLGSYLFTPPYFEYFKQTPPSVKNGIIEITDVIDLMAKKSRKVFATELNVEYFNINSMQDYHHAVYEIRNEEFARFKTTLIVPTKNNERSIADVIVDFRGKVDEILIVDSGSTDKTLEITKKEKRKLFPVKPKGTRITSENRFGKGSGPHPEISRSS</sequence>
<dbReference type="BioCyc" id="LBOR1193007:G11KN-2854-MONOMER"/>
<gene>
    <name evidence="4" type="ORF">LEP1GSC123_2642</name>
</gene>
<dbReference type="EMBL" id="AKWO02000062">
    <property type="protein sequence ID" value="EMF99683.1"/>
    <property type="molecule type" value="Genomic_DNA"/>
</dbReference>
<accession>M3GXW9</accession>
<feature type="domain" description="Glycosyltransferase 2-like" evidence="3">
    <location>
        <begin position="249"/>
        <end position="315"/>
    </location>
</feature>
<evidence type="ECO:0000259" key="3">
    <source>
        <dbReference type="Pfam" id="PF00535"/>
    </source>
</evidence>
<dbReference type="InterPro" id="IPR050486">
    <property type="entry name" value="Mannose-1P_guanyltransferase"/>
</dbReference>
<dbReference type="GO" id="GO:0016740">
    <property type="term" value="F:transferase activity"/>
    <property type="evidence" value="ECO:0007669"/>
    <property type="project" value="UniProtKB-KW"/>
</dbReference>
<dbReference type="SUPFAM" id="SSF53448">
    <property type="entry name" value="Nucleotide-diphospho-sugar transferases"/>
    <property type="match status" value="2"/>
</dbReference>
<name>M3GXW9_LEPBO</name>
<keyword evidence="4" id="KW-0808">Transferase</keyword>
<dbReference type="Pfam" id="PF00483">
    <property type="entry name" value="NTP_transferase"/>
    <property type="match status" value="1"/>
</dbReference>
<dbReference type="InterPro" id="IPR005835">
    <property type="entry name" value="NTP_transferase_dom"/>
</dbReference>
<protein>
    <submittedName>
        <fullName evidence="4">MobA-like NTP transferase domain protein</fullName>
    </submittedName>
</protein>
<evidence type="ECO:0000259" key="2">
    <source>
        <dbReference type="Pfam" id="PF00483"/>
    </source>
</evidence>
<evidence type="ECO:0000256" key="1">
    <source>
        <dbReference type="SAM" id="MobiDB-lite"/>
    </source>
</evidence>
<dbReference type="PANTHER" id="PTHR22572">
    <property type="entry name" value="SUGAR-1-PHOSPHATE GUANYL TRANSFERASE"/>
    <property type="match status" value="1"/>
</dbReference>
<feature type="region of interest" description="Disordered" evidence="1">
    <location>
        <begin position="299"/>
        <end position="326"/>
    </location>
</feature>
<dbReference type="InterPro" id="IPR001173">
    <property type="entry name" value="Glyco_trans_2-like"/>
</dbReference>